<keyword evidence="6 9" id="KW-1133">Transmembrane helix</keyword>
<feature type="transmembrane region" description="Helical" evidence="9">
    <location>
        <begin position="360"/>
        <end position="380"/>
    </location>
</feature>
<organism evidence="10 11">
    <name type="scientific">Massilia cellulosiltytica</name>
    <dbReference type="NCBI Taxonomy" id="2683234"/>
    <lineage>
        <taxon>Bacteria</taxon>
        <taxon>Pseudomonadati</taxon>
        <taxon>Pseudomonadota</taxon>
        <taxon>Betaproteobacteria</taxon>
        <taxon>Burkholderiales</taxon>
        <taxon>Oxalobacteraceae</taxon>
        <taxon>Telluria group</taxon>
        <taxon>Massilia</taxon>
    </lineage>
</organism>
<dbReference type="PANTHER" id="PTHR30574">
    <property type="entry name" value="INNER MEMBRANE PROTEIN YEDE"/>
    <property type="match status" value="1"/>
</dbReference>
<keyword evidence="2" id="KW-0813">Transport</keyword>
<evidence type="ECO:0000256" key="9">
    <source>
        <dbReference type="SAM" id="Phobius"/>
    </source>
</evidence>
<evidence type="ECO:0000313" key="11">
    <source>
        <dbReference type="Proteomes" id="UP000443353"/>
    </source>
</evidence>
<evidence type="ECO:0000256" key="6">
    <source>
        <dbReference type="ARBA" id="ARBA00022989"/>
    </source>
</evidence>
<sequence>MSTAASPTFPRGADVNPKPLGVALLLIIVGAWYLAQTVGAKHAALFVVGALLGLALYHAAFGFTSAWRVFIADGRGAGLRAQMIMLAVGVALFFPALSAGTLFGNPVNGLVSPAGTSVIVGAFMFGIGMQLGGGCASGTLYTVGGGSTRMIVTLLAFIAGSVIATAHMPFWTSLPQLKPVSLVKTLGLAPALLLNWAVFALIAFVTVVVEKRRHGRLVDPTVRPAHASPWLHGPWPLVAGAVALVVLNFATLALSGRPWGVTSAFALWGAKAAQAVGIDTASWTYWSTKANAAALAAPVSHDVTSVMDIGIVLGAMLAAALAGRYAPVWRVPLRSLLAAVVGGLMLGYGARLAYGCNIGAYFSGIVSGSLHGWLWLVAAFTGNVFGTRLRPLFGLEVERVKPSGC</sequence>
<evidence type="ECO:0000256" key="4">
    <source>
        <dbReference type="ARBA" id="ARBA00022519"/>
    </source>
</evidence>
<dbReference type="InterPro" id="IPR007272">
    <property type="entry name" value="Sulf_transp_TsuA/YedE"/>
</dbReference>
<dbReference type="AlphaFoldDB" id="A0A7X3G2Q4"/>
<feature type="transmembrane region" description="Helical" evidence="9">
    <location>
        <begin position="230"/>
        <end position="254"/>
    </location>
</feature>
<proteinExistence type="inferred from homology"/>
<comment type="subcellular location">
    <subcellularLocation>
        <location evidence="1">Cell inner membrane</location>
        <topology evidence="1">Multi-pass membrane protein</topology>
    </subcellularLocation>
</comment>
<feature type="transmembrane region" description="Helical" evidence="9">
    <location>
        <begin position="44"/>
        <end position="71"/>
    </location>
</feature>
<keyword evidence="5 9" id="KW-0812">Transmembrane</keyword>
<feature type="transmembrane region" description="Helical" evidence="9">
    <location>
        <begin position="335"/>
        <end position="354"/>
    </location>
</feature>
<dbReference type="PANTHER" id="PTHR30574:SF1">
    <property type="entry name" value="SULPHUR TRANSPORT DOMAIN-CONTAINING PROTEIN"/>
    <property type="match status" value="1"/>
</dbReference>
<dbReference type="GO" id="GO:0005886">
    <property type="term" value="C:plasma membrane"/>
    <property type="evidence" value="ECO:0007669"/>
    <property type="project" value="UniProtKB-SubCell"/>
</dbReference>
<dbReference type="Pfam" id="PF04143">
    <property type="entry name" value="Sulf_transp"/>
    <property type="match status" value="1"/>
</dbReference>
<dbReference type="EMBL" id="WSES01000007">
    <property type="protein sequence ID" value="MVW62610.1"/>
    <property type="molecule type" value="Genomic_DNA"/>
</dbReference>
<comment type="caution">
    <text evidence="10">The sequence shown here is derived from an EMBL/GenBank/DDBJ whole genome shotgun (WGS) entry which is preliminary data.</text>
</comment>
<accession>A0A7X3G2Q4</accession>
<keyword evidence="11" id="KW-1185">Reference proteome</keyword>
<evidence type="ECO:0000313" key="10">
    <source>
        <dbReference type="EMBL" id="MVW62610.1"/>
    </source>
</evidence>
<keyword evidence="4" id="KW-0997">Cell inner membrane</keyword>
<feature type="transmembrane region" description="Helical" evidence="9">
    <location>
        <begin position="150"/>
        <end position="168"/>
    </location>
</feature>
<name>A0A7X3G2Q4_9BURK</name>
<dbReference type="Proteomes" id="UP000443353">
    <property type="component" value="Unassembled WGS sequence"/>
</dbReference>
<evidence type="ECO:0000256" key="1">
    <source>
        <dbReference type="ARBA" id="ARBA00004429"/>
    </source>
</evidence>
<evidence type="ECO:0000256" key="3">
    <source>
        <dbReference type="ARBA" id="ARBA00022475"/>
    </source>
</evidence>
<keyword evidence="7 9" id="KW-0472">Membrane</keyword>
<feature type="transmembrane region" description="Helical" evidence="9">
    <location>
        <begin position="188"/>
        <end position="209"/>
    </location>
</feature>
<feature type="transmembrane region" description="Helical" evidence="9">
    <location>
        <begin position="20"/>
        <end position="38"/>
    </location>
</feature>
<dbReference type="RefSeq" id="WP_160409998.1">
    <property type="nucleotide sequence ID" value="NZ_WSES01000007.1"/>
</dbReference>
<gene>
    <name evidence="10" type="ORF">GPY61_22025</name>
</gene>
<comment type="similarity">
    <text evidence="8">Belongs to the TsuA/YedE (TC 9.B.102) family.</text>
</comment>
<evidence type="ECO:0000256" key="5">
    <source>
        <dbReference type="ARBA" id="ARBA00022692"/>
    </source>
</evidence>
<feature type="transmembrane region" description="Helical" evidence="9">
    <location>
        <begin position="305"/>
        <end position="323"/>
    </location>
</feature>
<protein>
    <submittedName>
        <fullName evidence="10">YeeE/YedE family protein</fullName>
    </submittedName>
</protein>
<keyword evidence="3" id="KW-1003">Cell membrane</keyword>
<feature type="transmembrane region" description="Helical" evidence="9">
    <location>
        <begin position="83"/>
        <end position="104"/>
    </location>
</feature>
<evidence type="ECO:0000256" key="7">
    <source>
        <dbReference type="ARBA" id="ARBA00023136"/>
    </source>
</evidence>
<reference evidence="10 11" key="1">
    <citation type="submission" date="2019-12" db="EMBL/GenBank/DDBJ databases">
        <authorList>
            <person name="Li C."/>
            <person name="Zhao J."/>
        </authorList>
    </citation>
    <scope>NUCLEOTIDE SEQUENCE [LARGE SCALE GENOMIC DNA]</scope>
    <source>
        <strain evidence="10 11">NEAU-DD11</strain>
    </source>
</reference>
<evidence type="ECO:0000256" key="8">
    <source>
        <dbReference type="ARBA" id="ARBA00035655"/>
    </source>
</evidence>
<evidence type="ECO:0000256" key="2">
    <source>
        <dbReference type="ARBA" id="ARBA00022448"/>
    </source>
</evidence>